<keyword evidence="3 5" id="KW-0238">DNA-binding</keyword>
<dbReference type="EMBL" id="JACHJG010000012">
    <property type="protein sequence ID" value="MBB4889078.1"/>
    <property type="molecule type" value="Genomic_DNA"/>
</dbReference>
<dbReference type="PRINTS" id="PR00400">
    <property type="entry name" value="TETREPRESSOR"/>
</dbReference>
<dbReference type="InterPro" id="IPR009057">
    <property type="entry name" value="Homeodomain-like_sf"/>
</dbReference>
<evidence type="ECO:0000259" key="6">
    <source>
        <dbReference type="PROSITE" id="PS50977"/>
    </source>
</evidence>
<dbReference type="GO" id="GO:0046677">
    <property type="term" value="P:response to antibiotic"/>
    <property type="evidence" value="ECO:0007669"/>
    <property type="project" value="InterPro"/>
</dbReference>
<feature type="domain" description="HTH tetR-type" evidence="6">
    <location>
        <begin position="20"/>
        <end position="80"/>
    </location>
</feature>
<organism evidence="7 8">
    <name type="scientific">Streptomyces netropsis</name>
    <name type="common">Streptoverticillium netropsis</name>
    <dbReference type="NCBI Taxonomy" id="55404"/>
    <lineage>
        <taxon>Bacteria</taxon>
        <taxon>Bacillati</taxon>
        <taxon>Actinomycetota</taxon>
        <taxon>Actinomycetes</taxon>
        <taxon>Kitasatosporales</taxon>
        <taxon>Streptomycetaceae</taxon>
        <taxon>Streptomyces</taxon>
    </lineage>
</organism>
<dbReference type="InterPro" id="IPR003012">
    <property type="entry name" value="Tet_transcr_reg_TetR"/>
</dbReference>
<accession>A0A7W7LG78</accession>
<keyword evidence="2" id="KW-0805">Transcription regulation</keyword>
<dbReference type="GO" id="GO:0000976">
    <property type="term" value="F:transcription cis-regulatory region binding"/>
    <property type="evidence" value="ECO:0007669"/>
    <property type="project" value="TreeGrafter"/>
</dbReference>
<dbReference type="Pfam" id="PF00440">
    <property type="entry name" value="TetR_N"/>
    <property type="match status" value="1"/>
</dbReference>
<dbReference type="Pfam" id="PF02909">
    <property type="entry name" value="TetR_C_1"/>
    <property type="match status" value="1"/>
</dbReference>
<dbReference type="InterPro" id="IPR050109">
    <property type="entry name" value="HTH-type_TetR-like_transc_reg"/>
</dbReference>
<dbReference type="RefSeq" id="WP_184737237.1">
    <property type="nucleotide sequence ID" value="NZ_BMRW01000002.1"/>
</dbReference>
<dbReference type="Proteomes" id="UP000556436">
    <property type="component" value="Unassembled WGS sequence"/>
</dbReference>
<evidence type="ECO:0000256" key="2">
    <source>
        <dbReference type="ARBA" id="ARBA00023015"/>
    </source>
</evidence>
<keyword evidence="4" id="KW-0804">Transcription</keyword>
<dbReference type="InterPro" id="IPR001647">
    <property type="entry name" value="HTH_TetR"/>
</dbReference>
<feature type="DNA-binding region" description="H-T-H motif" evidence="5">
    <location>
        <begin position="43"/>
        <end position="62"/>
    </location>
</feature>
<proteinExistence type="predicted"/>
<dbReference type="InterPro" id="IPR004111">
    <property type="entry name" value="Repressor_TetR_C"/>
</dbReference>
<dbReference type="SUPFAM" id="SSF46689">
    <property type="entry name" value="Homeodomain-like"/>
    <property type="match status" value="1"/>
</dbReference>
<evidence type="ECO:0000313" key="8">
    <source>
        <dbReference type="Proteomes" id="UP000556436"/>
    </source>
</evidence>
<name>A0A7W7LG78_STRNE</name>
<dbReference type="PANTHER" id="PTHR30055:SF151">
    <property type="entry name" value="TRANSCRIPTIONAL REGULATORY PROTEIN"/>
    <property type="match status" value="1"/>
</dbReference>
<dbReference type="GO" id="GO:0003700">
    <property type="term" value="F:DNA-binding transcription factor activity"/>
    <property type="evidence" value="ECO:0007669"/>
    <property type="project" value="TreeGrafter"/>
</dbReference>
<dbReference type="Gene3D" id="1.10.10.60">
    <property type="entry name" value="Homeodomain-like"/>
    <property type="match status" value="1"/>
</dbReference>
<evidence type="ECO:0000256" key="1">
    <source>
        <dbReference type="ARBA" id="ARBA00022491"/>
    </source>
</evidence>
<dbReference type="Gene3D" id="1.10.357.10">
    <property type="entry name" value="Tetracycline Repressor, domain 2"/>
    <property type="match status" value="1"/>
</dbReference>
<evidence type="ECO:0000256" key="4">
    <source>
        <dbReference type="ARBA" id="ARBA00023163"/>
    </source>
</evidence>
<protein>
    <submittedName>
        <fullName evidence="7">AcrR family transcriptional regulator</fullName>
    </submittedName>
</protein>
<sequence length="234" mass="24393">MSSGNGAEVARKRTRGERAGLSRDSVLDAALELVDRDGLGALTMRGLGAELGVEAMTLYHYVPNKQALLDGLVERVFTGALPWAEDGCPWRASLRAYAETLRTTLLRHPGVLPLVAGRPAVTPGTLHAVERALRTLRAAGFPLGRALDVVNSLSVFVVGHAAAEAAVGPVNKTAGPGSTTDLARLDPAEFPLISEAVRSGEGVDDAARFRFALDALLSGFADDGRGGRAGTSAE</sequence>
<comment type="caution">
    <text evidence="7">The sequence shown here is derived from an EMBL/GenBank/DDBJ whole genome shotgun (WGS) entry which is preliminary data.</text>
</comment>
<dbReference type="PANTHER" id="PTHR30055">
    <property type="entry name" value="HTH-TYPE TRANSCRIPTIONAL REGULATOR RUTR"/>
    <property type="match status" value="1"/>
</dbReference>
<dbReference type="PROSITE" id="PS50977">
    <property type="entry name" value="HTH_TETR_2"/>
    <property type="match status" value="1"/>
</dbReference>
<gene>
    <name evidence="7" type="ORF">FHS38_005153</name>
</gene>
<evidence type="ECO:0000256" key="3">
    <source>
        <dbReference type="ARBA" id="ARBA00023125"/>
    </source>
</evidence>
<evidence type="ECO:0000256" key="5">
    <source>
        <dbReference type="PROSITE-ProRule" id="PRU00335"/>
    </source>
</evidence>
<keyword evidence="8" id="KW-1185">Reference proteome</keyword>
<dbReference type="AlphaFoldDB" id="A0A7W7LG78"/>
<dbReference type="InterPro" id="IPR036271">
    <property type="entry name" value="Tet_transcr_reg_TetR-rel_C_sf"/>
</dbReference>
<dbReference type="GO" id="GO:0045892">
    <property type="term" value="P:negative regulation of DNA-templated transcription"/>
    <property type="evidence" value="ECO:0007669"/>
    <property type="project" value="InterPro"/>
</dbReference>
<keyword evidence="1" id="KW-0678">Repressor</keyword>
<dbReference type="SUPFAM" id="SSF48498">
    <property type="entry name" value="Tetracyclin repressor-like, C-terminal domain"/>
    <property type="match status" value="1"/>
</dbReference>
<evidence type="ECO:0000313" key="7">
    <source>
        <dbReference type="EMBL" id="MBB4889078.1"/>
    </source>
</evidence>
<reference evidence="7 8" key="1">
    <citation type="submission" date="2020-08" db="EMBL/GenBank/DDBJ databases">
        <title>Genomic Encyclopedia of Type Strains, Phase III (KMG-III): the genomes of soil and plant-associated and newly described type strains.</title>
        <authorList>
            <person name="Whitman W."/>
        </authorList>
    </citation>
    <scope>NUCLEOTIDE SEQUENCE [LARGE SCALE GENOMIC DNA]</scope>
    <source>
        <strain evidence="7 8">CECT 3265</strain>
    </source>
</reference>
<dbReference type="PRINTS" id="PR00455">
    <property type="entry name" value="HTHTETR"/>
</dbReference>